<dbReference type="STRING" id="1042163.BRLA_c010020"/>
<keyword evidence="5" id="KW-1185">Reference proteome</keyword>
<accession>A0A075QYB9</accession>
<comment type="similarity">
    <text evidence="1 2">Belongs to the BioY family.</text>
</comment>
<dbReference type="EMBL" id="CP007806">
    <property type="protein sequence ID" value="AIG25342.1"/>
    <property type="molecule type" value="Genomic_DNA"/>
</dbReference>
<keyword evidence="2" id="KW-0813">Transport</keyword>
<feature type="transmembrane region" description="Helical" evidence="3">
    <location>
        <begin position="59"/>
        <end position="77"/>
    </location>
</feature>
<organism evidence="4 5">
    <name type="scientific">Brevibacillus laterosporus LMG 15441</name>
    <dbReference type="NCBI Taxonomy" id="1042163"/>
    <lineage>
        <taxon>Bacteria</taxon>
        <taxon>Bacillati</taxon>
        <taxon>Bacillota</taxon>
        <taxon>Bacilli</taxon>
        <taxon>Bacillales</taxon>
        <taxon>Paenibacillaceae</taxon>
        <taxon>Brevibacillus</taxon>
    </lineage>
</organism>
<dbReference type="Gene3D" id="1.10.1760.20">
    <property type="match status" value="1"/>
</dbReference>
<feature type="transmembrane region" description="Helical" evidence="3">
    <location>
        <begin position="150"/>
        <end position="171"/>
    </location>
</feature>
<keyword evidence="3" id="KW-1133">Transmembrane helix</keyword>
<dbReference type="KEGG" id="blr:BRLA_c010020"/>
<dbReference type="InterPro" id="IPR003784">
    <property type="entry name" value="BioY"/>
</dbReference>
<evidence type="ECO:0000313" key="5">
    <source>
        <dbReference type="Proteomes" id="UP000005850"/>
    </source>
</evidence>
<keyword evidence="2" id="KW-1003">Cell membrane</keyword>
<gene>
    <name evidence="4" type="primary">bioY2</name>
    <name evidence="4" type="ORF">BRLA_c010020</name>
</gene>
<dbReference type="PIRSF" id="PIRSF016661">
    <property type="entry name" value="BioY"/>
    <property type="match status" value="1"/>
</dbReference>
<evidence type="ECO:0000256" key="1">
    <source>
        <dbReference type="ARBA" id="ARBA00010692"/>
    </source>
</evidence>
<feature type="transmembrane region" description="Helical" evidence="3">
    <location>
        <begin position="117"/>
        <end position="138"/>
    </location>
</feature>
<dbReference type="Proteomes" id="UP000005850">
    <property type="component" value="Chromosome"/>
</dbReference>
<dbReference type="HOGENOM" id="CLU_077931_3_0_9"/>
<protein>
    <recommendedName>
        <fullName evidence="2">Biotin transporter</fullName>
    </recommendedName>
</protein>
<name>A0A075QYB9_BRELA</name>
<evidence type="ECO:0000256" key="2">
    <source>
        <dbReference type="PIRNR" id="PIRNR016661"/>
    </source>
</evidence>
<dbReference type="RefSeq" id="WP_003335137.1">
    <property type="nucleotide sequence ID" value="NZ_CP007806.1"/>
</dbReference>
<dbReference type="GO" id="GO:0015225">
    <property type="term" value="F:biotin transmembrane transporter activity"/>
    <property type="evidence" value="ECO:0007669"/>
    <property type="project" value="UniProtKB-UniRule"/>
</dbReference>
<keyword evidence="3" id="KW-0812">Transmembrane</keyword>
<dbReference type="Pfam" id="PF02632">
    <property type="entry name" value="BioY"/>
    <property type="match status" value="1"/>
</dbReference>
<sequence length="193" mass="20302">MQHRNENLRTYMVIAIFTAITAVFAQITIPLPTVPITGQTLAVGLVATVLGSRYGTVSMVLYALLGAIGVPVFAGFSGGPQVLIGPTGGFIFGFIATAFIMGYLLEKTKYTFPMALIANLLGMVVTFLFGVVQLKLVLNLSWAGAMAAGVTPFIAGGIIKAVLAAYVGIILRKRLISIGMLKGNHSIDHVSSN</sequence>
<evidence type="ECO:0000313" key="4">
    <source>
        <dbReference type="EMBL" id="AIG25342.1"/>
    </source>
</evidence>
<keyword evidence="2 3" id="KW-0472">Membrane</keyword>
<reference evidence="4 5" key="1">
    <citation type="journal article" date="2011" name="J. Bacteriol.">
        <title>Genome sequence of Brevibacillus laterosporus LMG 15441, a pathogen of invertebrates.</title>
        <authorList>
            <person name="Djukic M."/>
            <person name="Poehlein A."/>
            <person name="Thurmer A."/>
            <person name="Daniel R."/>
        </authorList>
    </citation>
    <scope>NUCLEOTIDE SEQUENCE [LARGE SCALE GENOMIC DNA]</scope>
    <source>
        <strain evidence="4 5">LMG 15441</strain>
    </source>
</reference>
<dbReference type="PANTHER" id="PTHR34295">
    <property type="entry name" value="BIOTIN TRANSPORTER BIOY"/>
    <property type="match status" value="1"/>
</dbReference>
<dbReference type="eggNOG" id="COG1268">
    <property type="taxonomic scope" value="Bacteria"/>
</dbReference>
<feature type="transmembrane region" description="Helical" evidence="3">
    <location>
        <begin position="35"/>
        <end position="52"/>
    </location>
</feature>
<dbReference type="AlphaFoldDB" id="A0A075QYB9"/>
<feature type="transmembrane region" description="Helical" evidence="3">
    <location>
        <begin position="12"/>
        <end position="29"/>
    </location>
</feature>
<evidence type="ECO:0000256" key="3">
    <source>
        <dbReference type="SAM" id="Phobius"/>
    </source>
</evidence>
<proteinExistence type="inferred from homology"/>
<comment type="subcellular location">
    <subcellularLocation>
        <location evidence="2">Cell membrane</location>
        <topology evidence="2">Multi-pass membrane protein</topology>
    </subcellularLocation>
</comment>
<dbReference type="GO" id="GO:0005886">
    <property type="term" value="C:plasma membrane"/>
    <property type="evidence" value="ECO:0007669"/>
    <property type="project" value="UniProtKB-SubCell"/>
</dbReference>
<feature type="transmembrane region" description="Helical" evidence="3">
    <location>
        <begin position="83"/>
        <end position="105"/>
    </location>
</feature>
<dbReference type="PANTHER" id="PTHR34295:SF1">
    <property type="entry name" value="BIOTIN TRANSPORTER BIOY"/>
    <property type="match status" value="1"/>
</dbReference>